<dbReference type="AlphaFoldDB" id="A0A8E1WFM8"/>
<evidence type="ECO:0000256" key="3">
    <source>
        <dbReference type="ARBA" id="ARBA00022692"/>
    </source>
</evidence>
<dbReference type="InterPro" id="IPR037185">
    <property type="entry name" value="EmrE-like"/>
</dbReference>
<dbReference type="EMBL" id="JACHGI010000007">
    <property type="protein sequence ID" value="MBB6467985.1"/>
    <property type="molecule type" value="Genomic_DNA"/>
</dbReference>
<evidence type="ECO:0000313" key="9">
    <source>
        <dbReference type="Proteomes" id="UP000532373"/>
    </source>
</evidence>
<dbReference type="InterPro" id="IPR051258">
    <property type="entry name" value="Diverse_Substrate_Transporter"/>
</dbReference>
<protein>
    <submittedName>
        <fullName evidence="8">Drug/metabolite transporter (DMT)-like permease</fullName>
    </submittedName>
</protein>
<proteinExistence type="predicted"/>
<gene>
    <name evidence="8" type="ORF">HNQ96_003868</name>
</gene>
<sequence>MSEASFEDPGRMTARTRGIAYACGVVALFSGFVIASRFGLSTVLELQDIAALRFGIGGLLLSPILLKNGLSGLRLTEAVILATLGGLGFALFAYAGFALAPAAHGAVLLHGTLSLSTALLIWASGSGAVRRQQKAGLAVIALGILAVIWDGVAQASITLLAGDFCLLLASLFWSGYGLYVKRLGLPAVRAAANVAVISALIFLPAYALLPGKMLLQAHWQDLLVQGIFQGILIGAVSIFVYTRAVALLGADKVAFFATAVPGITAIAGFFLLGETLNLSSVIGVGLVTFGMLVALR</sequence>
<keyword evidence="2" id="KW-1003">Cell membrane</keyword>
<feature type="transmembrane region" description="Helical" evidence="6">
    <location>
        <begin position="103"/>
        <end position="123"/>
    </location>
</feature>
<dbReference type="GO" id="GO:0005886">
    <property type="term" value="C:plasma membrane"/>
    <property type="evidence" value="ECO:0007669"/>
    <property type="project" value="UniProtKB-SubCell"/>
</dbReference>
<feature type="transmembrane region" description="Helical" evidence="6">
    <location>
        <begin position="222"/>
        <end position="241"/>
    </location>
</feature>
<dbReference type="Proteomes" id="UP000532373">
    <property type="component" value="Unassembled WGS sequence"/>
</dbReference>
<evidence type="ECO:0000256" key="6">
    <source>
        <dbReference type="SAM" id="Phobius"/>
    </source>
</evidence>
<reference evidence="8 9" key="1">
    <citation type="submission" date="2020-08" db="EMBL/GenBank/DDBJ databases">
        <title>Genomic Encyclopedia of Type Strains, Phase IV (KMG-IV): sequencing the most valuable type-strain genomes for metagenomic binning, comparative biology and taxonomic classification.</title>
        <authorList>
            <person name="Goeker M."/>
        </authorList>
    </citation>
    <scope>NUCLEOTIDE SEQUENCE [LARGE SCALE GENOMIC DNA]</scope>
    <source>
        <strain evidence="8 9">DSM 17454</strain>
    </source>
</reference>
<dbReference type="Pfam" id="PF00892">
    <property type="entry name" value="EamA"/>
    <property type="match status" value="1"/>
</dbReference>
<dbReference type="InterPro" id="IPR000620">
    <property type="entry name" value="EamA_dom"/>
</dbReference>
<comment type="caution">
    <text evidence="8">The sequence shown here is derived from an EMBL/GenBank/DDBJ whole genome shotgun (WGS) entry which is preliminary data.</text>
</comment>
<dbReference type="SUPFAM" id="SSF103481">
    <property type="entry name" value="Multidrug resistance efflux transporter EmrE"/>
    <property type="match status" value="1"/>
</dbReference>
<evidence type="ECO:0000256" key="1">
    <source>
        <dbReference type="ARBA" id="ARBA00004651"/>
    </source>
</evidence>
<evidence type="ECO:0000256" key="2">
    <source>
        <dbReference type="ARBA" id="ARBA00022475"/>
    </source>
</evidence>
<keyword evidence="3 6" id="KW-0812">Transmembrane</keyword>
<feature type="transmembrane region" description="Helical" evidence="6">
    <location>
        <begin position="253"/>
        <end position="272"/>
    </location>
</feature>
<feature type="transmembrane region" description="Helical" evidence="6">
    <location>
        <begin position="191"/>
        <end position="210"/>
    </location>
</feature>
<dbReference type="PANTHER" id="PTHR42920">
    <property type="entry name" value="OS03G0707200 PROTEIN-RELATED"/>
    <property type="match status" value="1"/>
</dbReference>
<accession>A0A8E1WFM8</accession>
<dbReference type="PANTHER" id="PTHR42920:SF11">
    <property type="entry name" value="INNER MEMBRANE PROTEIN YTFF"/>
    <property type="match status" value="1"/>
</dbReference>
<evidence type="ECO:0000256" key="4">
    <source>
        <dbReference type="ARBA" id="ARBA00022989"/>
    </source>
</evidence>
<comment type="subcellular location">
    <subcellularLocation>
        <location evidence="1">Cell membrane</location>
        <topology evidence="1">Multi-pass membrane protein</topology>
    </subcellularLocation>
</comment>
<feature type="transmembrane region" description="Helical" evidence="6">
    <location>
        <begin position="159"/>
        <end position="179"/>
    </location>
</feature>
<feature type="transmembrane region" description="Helical" evidence="6">
    <location>
        <begin position="135"/>
        <end position="153"/>
    </location>
</feature>
<evidence type="ECO:0000256" key="5">
    <source>
        <dbReference type="ARBA" id="ARBA00023136"/>
    </source>
</evidence>
<feature type="transmembrane region" description="Helical" evidence="6">
    <location>
        <begin position="78"/>
        <end position="97"/>
    </location>
</feature>
<keyword evidence="5 6" id="KW-0472">Membrane</keyword>
<organism evidence="8 9">
    <name type="scientific">Aminobacter carboxidus</name>
    <dbReference type="NCBI Taxonomy" id="376165"/>
    <lineage>
        <taxon>Bacteria</taxon>
        <taxon>Pseudomonadati</taxon>
        <taxon>Pseudomonadota</taxon>
        <taxon>Alphaproteobacteria</taxon>
        <taxon>Hyphomicrobiales</taxon>
        <taxon>Phyllobacteriaceae</taxon>
        <taxon>Aminobacter</taxon>
    </lineage>
</organism>
<evidence type="ECO:0000313" key="8">
    <source>
        <dbReference type="EMBL" id="MBB6467985.1"/>
    </source>
</evidence>
<evidence type="ECO:0000259" key="7">
    <source>
        <dbReference type="Pfam" id="PF00892"/>
    </source>
</evidence>
<feature type="transmembrane region" description="Helical" evidence="6">
    <location>
        <begin position="278"/>
        <end position="295"/>
    </location>
</feature>
<feature type="transmembrane region" description="Helical" evidence="6">
    <location>
        <begin position="19"/>
        <end position="40"/>
    </location>
</feature>
<keyword evidence="4 6" id="KW-1133">Transmembrane helix</keyword>
<name>A0A8E1WFM8_9HYPH</name>
<dbReference type="RefSeq" id="WP_184770346.1">
    <property type="nucleotide sequence ID" value="NZ_JACHGI010000007.1"/>
</dbReference>
<feature type="domain" description="EamA" evidence="7">
    <location>
        <begin position="161"/>
        <end position="295"/>
    </location>
</feature>
<feature type="transmembrane region" description="Helical" evidence="6">
    <location>
        <begin position="46"/>
        <end position="66"/>
    </location>
</feature>